<comment type="caution">
    <text evidence="2">The sequence shown here is derived from an EMBL/GenBank/DDBJ whole genome shotgun (WGS) entry which is preliminary data.</text>
</comment>
<keyword evidence="1" id="KW-1133">Transmembrane helix</keyword>
<evidence type="ECO:0000313" key="2">
    <source>
        <dbReference type="EMBL" id="GAI48657.1"/>
    </source>
</evidence>
<keyword evidence="1" id="KW-0812">Transmembrane</keyword>
<gene>
    <name evidence="2" type="ORF">S06H3_55925</name>
</gene>
<proteinExistence type="predicted"/>
<keyword evidence="1" id="KW-0472">Membrane</keyword>
<organism evidence="2">
    <name type="scientific">marine sediment metagenome</name>
    <dbReference type="NCBI Taxonomy" id="412755"/>
    <lineage>
        <taxon>unclassified sequences</taxon>
        <taxon>metagenomes</taxon>
        <taxon>ecological metagenomes</taxon>
    </lineage>
</organism>
<evidence type="ECO:0000256" key="1">
    <source>
        <dbReference type="SAM" id="Phobius"/>
    </source>
</evidence>
<accession>X1NX82</accession>
<dbReference type="AlphaFoldDB" id="X1NX82"/>
<protein>
    <submittedName>
        <fullName evidence="2">Uncharacterized protein</fullName>
    </submittedName>
</protein>
<feature type="transmembrane region" description="Helical" evidence="1">
    <location>
        <begin position="28"/>
        <end position="46"/>
    </location>
</feature>
<name>X1NX82_9ZZZZ</name>
<reference evidence="2" key="1">
    <citation type="journal article" date="2014" name="Front. Microbiol.">
        <title>High frequency of phylogenetically diverse reductive dehalogenase-homologous genes in deep subseafloor sedimentary metagenomes.</title>
        <authorList>
            <person name="Kawai M."/>
            <person name="Futagami T."/>
            <person name="Toyoda A."/>
            <person name="Takaki Y."/>
            <person name="Nishi S."/>
            <person name="Hori S."/>
            <person name="Arai W."/>
            <person name="Tsubouchi T."/>
            <person name="Morono Y."/>
            <person name="Uchiyama I."/>
            <person name="Ito T."/>
            <person name="Fujiyama A."/>
            <person name="Inagaki F."/>
            <person name="Takami H."/>
        </authorList>
    </citation>
    <scope>NUCLEOTIDE SEQUENCE</scope>
    <source>
        <strain evidence="2">Expedition CK06-06</strain>
    </source>
</reference>
<sequence length="67" mass="7729">MFDVNLIALFPELFITEDERRKANAIRMSFYIIGLLIAFVLPTIFIPDFSDPTYLPEFQIFGVIDAV</sequence>
<dbReference type="EMBL" id="BARV01035910">
    <property type="protein sequence ID" value="GAI48657.1"/>
    <property type="molecule type" value="Genomic_DNA"/>
</dbReference>
<feature type="non-terminal residue" evidence="2">
    <location>
        <position position="67"/>
    </location>
</feature>